<proteinExistence type="predicted"/>
<dbReference type="InterPro" id="IPR001623">
    <property type="entry name" value="DnaJ_domain"/>
</dbReference>
<feature type="region of interest" description="Disordered" evidence="2">
    <location>
        <begin position="197"/>
        <end position="253"/>
    </location>
</feature>
<evidence type="ECO:0000256" key="1">
    <source>
        <dbReference type="SAM" id="Coils"/>
    </source>
</evidence>
<dbReference type="Gene3D" id="1.10.287.110">
    <property type="entry name" value="DnaJ domain"/>
    <property type="match status" value="1"/>
</dbReference>
<feature type="compositionally biased region" description="Basic and acidic residues" evidence="2">
    <location>
        <begin position="218"/>
        <end position="243"/>
    </location>
</feature>
<dbReference type="EMBL" id="CAJNIZ010003020">
    <property type="protein sequence ID" value="CAE7217619.1"/>
    <property type="molecule type" value="Genomic_DNA"/>
</dbReference>
<feature type="compositionally biased region" description="Basic and acidic residues" evidence="2">
    <location>
        <begin position="197"/>
        <end position="209"/>
    </location>
</feature>
<feature type="domain" description="J" evidence="3">
    <location>
        <begin position="9"/>
        <end position="70"/>
    </location>
</feature>
<dbReference type="AlphaFoldDB" id="A0A812JV52"/>
<dbReference type="InterPro" id="IPR036869">
    <property type="entry name" value="J_dom_sf"/>
</dbReference>
<dbReference type="Pfam" id="PF00226">
    <property type="entry name" value="DnaJ"/>
    <property type="match status" value="1"/>
</dbReference>
<dbReference type="PRINTS" id="PR00625">
    <property type="entry name" value="JDOMAIN"/>
</dbReference>
<accession>A0A812JV52</accession>
<evidence type="ECO:0000259" key="3">
    <source>
        <dbReference type="PROSITE" id="PS50076"/>
    </source>
</evidence>
<feature type="region of interest" description="Disordered" evidence="2">
    <location>
        <begin position="470"/>
        <end position="505"/>
    </location>
</feature>
<dbReference type="InterPro" id="IPR018253">
    <property type="entry name" value="DnaJ_domain_CS"/>
</dbReference>
<gene>
    <name evidence="4" type="primary">DNAJ1</name>
    <name evidence="4" type="ORF">SPIL2461_LOCUS2701</name>
</gene>
<feature type="compositionally biased region" description="Basic and acidic residues" evidence="2">
    <location>
        <begin position="96"/>
        <end position="111"/>
    </location>
</feature>
<keyword evidence="1" id="KW-0175">Coiled coil</keyword>
<dbReference type="OrthoDB" id="445556at2759"/>
<organism evidence="4 5">
    <name type="scientific">Symbiodinium pilosum</name>
    <name type="common">Dinoflagellate</name>
    <dbReference type="NCBI Taxonomy" id="2952"/>
    <lineage>
        <taxon>Eukaryota</taxon>
        <taxon>Sar</taxon>
        <taxon>Alveolata</taxon>
        <taxon>Dinophyceae</taxon>
        <taxon>Suessiales</taxon>
        <taxon>Symbiodiniaceae</taxon>
        <taxon>Symbiodinium</taxon>
    </lineage>
</organism>
<name>A0A812JV52_SYMPI</name>
<comment type="caution">
    <text evidence="4">The sequence shown here is derived from an EMBL/GenBank/DDBJ whole genome shotgun (WGS) entry which is preliminary data.</text>
</comment>
<dbReference type="Proteomes" id="UP000649617">
    <property type="component" value="Unassembled WGS sequence"/>
</dbReference>
<dbReference type="CDD" id="cd06257">
    <property type="entry name" value="DnaJ"/>
    <property type="match status" value="1"/>
</dbReference>
<keyword evidence="5" id="KW-1185">Reference proteome</keyword>
<evidence type="ECO:0000256" key="2">
    <source>
        <dbReference type="SAM" id="MobiDB-lite"/>
    </source>
</evidence>
<dbReference type="SUPFAM" id="SSF46565">
    <property type="entry name" value="Chaperone J-domain"/>
    <property type="match status" value="1"/>
</dbReference>
<evidence type="ECO:0000313" key="4">
    <source>
        <dbReference type="EMBL" id="CAE7217619.1"/>
    </source>
</evidence>
<dbReference type="InterPro" id="IPR051100">
    <property type="entry name" value="DnaJ_subfamily_B/C"/>
</dbReference>
<reference evidence="4" key="1">
    <citation type="submission" date="2021-02" db="EMBL/GenBank/DDBJ databases">
        <authorList>
            <person name="Dougan E. K."/>
            <person name="Rhodes N."/>
            <person name="Thang M."/>
            <person name="Chan C."/>
        </authorList>
    </citation>
    <scope>NUCLEOTIDE SEQUENCE</scope>
</reference>
<dbReference type="PANTHER" id="PTHR43908">
    <property type="entry name" value="AT29763P-RELATED"/>
    <property type="match status" value="1"/>
</dbReference>
<dbReference type="GO" id="GO:0005783">
    <property type="term" value="C:endoplasmic reticulum"/>
    <property type="evidence" value="ECO:0007669"/>
    <property type="project" value="UniProtKB-ARBA"/>
</dbReference>
<evidence type="ECO:0000313" key="5">
    <source>
        <dbReference type="Proteomes" id="UP000649617"/>
    </source>
</evidence>
<protein>
    <submittedName>
        <fullName evidence="4">DNAJ1 protein</fullName>
    </submittedName>
</protein>
<feature type="coiled-coil region" evidence="1">
    <location>
        <begin position="755"/>
        <end position="782"/>
    </location>
</feature>
<dbReference type="PROSITE" id="PS00636">
    <property type="entry name" value="DNAJ_1"/>
    <property type="match status" value="1"/>
</dbReference>
<dbReference type="SMART" id="SM00271">
    <property type="entry name" value="DnaJ"/>
    <property type="match status" value="1"/>
</dbReference>
<sequence>MAKLDDGESCYEILGVDPGSTPSEIRQAYRKLALAKHPDRGGDPEEFARLSKAYEVLSNAKSRANYDKTGRTSKLTAEEEFIEAFRSSAEPAPPPREPREPARRPRTENQHRSGGVHSFSANVGSRSSPEKDAGFIRPETLASVASEAGFSPGARVRVVGLEKQQALNSATGTLVKLHNDRWQVRLDGEGDKLLKAKNLRLEDSPDMQRADAQNGRRPSAEDVRRRPTAEDAHRRPSAEDARRGSFSRPTPDYVRADSSAIDIAGSWNNWRPQRMIIEPQRRCHKFQVQLPSGSSESFQLFVPGDGLGRCLHPDRPDANPHEFHRLTGPDDNAKGYSWTIGKHASDKVAAGGRYEVILIYAANGRPDRIEWVHLNPRNTTPKASFPARPGASKAYSGLTVATFLQAAKPEWSGKDVTSVCEKLAKVHVVDIPSLLKVLQSEGSSGINHKFKAAGEKAFTDQTLRALRQHARKVSEEETARVARANAPKVERAAASPQTSGSLPPVPTQEYRVVHEFAYVRQEPSLHSPLCGKKEQGDTVRACEETFDGWVKLHGQPGYIIKDMAGKQGIGKILSAVGKPPTLVLPESQATATALVFEVVYKPLVAVRVGPSKSRPIQGTRKFGESFRADAQGYGGWIRVCAEDGGGWMLTADPDLGQLLSCKMLQEREQKVKALDRAAAAGDPGALGEALGAARRAGLGGEAVTSAERELRQLREREAARKDLLQRASSAKTDGRDARLRSCIEEADERGFVKEKLAMQEALENLLATKAETQKEHDVLLDNLAAAAASGDVAQIKVARNAAKEGGVPMKEIARVFALHNSQAT</sequence>
<feature type="region of interest" description="Disordered" evidence="2">
    <location>
        <begin position="64"/>
        <end position="135"/>
    </location>
</feature>
<dbReference type="PROSITE" id="PS50076">
    <property type="entry name" value="DNAJ_2"/>
    <property type="match status" value="1"/>
</dbReference>